<evidence type="ECO:0000256" key="1">
    <source>
        <dbReference type="SAM" id="MobiDB-lite"/>
    </source>
</evidence>
<feature type="compositionally biased region" description="Polar residues" evidence="1">
    <location>
        <begin position="305"/>
        <end position="318"/>
    </location>
</feature>
<dbReference type="Proteomes" id="UP000651452">
    <property type="component" value="Unassembled WGS sequence"/>
</dbReference>
<sequence length="324" mass="37243">MSLFGPYHAYTDQVQLKGGRRILAPKSPDGSDLYFSNRGTDRFIRDFAWTAARNYTVVITVESGLNQRWVHGIGNIINDWDEEVEMYDIRDLVGVVVSGVLAKARLLCSLQVHVNLKKFYWDPDIVLSITKLLVGPFERLRCVRKPRLMRAFCGDALAELYAQRHRPYNDKRNRCITPTPPDLQPTISSGMPAFDSYAAYWNRQLAPEAPSKILSKSPMTHLFMEFRAFQNCLLNIIPRVIESHSRGYLHRARVAREHENIAAFRAVKAELVQHWHDYLAQQELQRAEVNTFLLRMTNADVYPNEESTSVTSEAQNEPTFIDLT</sequence>
<protein>
    <submittedName>
        <fullName evidence="2">Uncharacterized protein</fullName>
    </submittedName>
</protein>
<feature type="region of interest" description="Disordered" evidence="1">
    <location>
        <begin position="304"/>
        <end position="324"/>
    </location>
</feature>
<comment type="caution">
    <text evidence="2">The sequence shown here is derived from an EMBL/GenBank/DDBJ whole genome shotgun (WGS) entry which is preliminary data.</text>
</comment>
<dbReference type="EMBL" id="RZGK01000005">
    <property type="protein sequence ID" value="KAF9699288.1"/>
    <property type="molecule type" value="Genomic_DNA"/>
</dbReference>
<proteinExistence type="predicted"/>
<name>A0A8H7JBR9_9PLEO</name>
<dbReference type="OrthoDB" id="5600002at2759"/>
<organism evidence="2 3">
    <name type="scientific">Ascochyta lentis</name>
    <dbReference type="NCBI Taxonomy" id="205686"/>
    <lineage>
        <taxon>Eukaryota</taxon>
        <taxon>Fungi</taxon>
        <taxon>Dikarya</taxon>
        <taxon>Ascomycota</taxon>
        <taxon>Pezizomycotina</taxon>
        <taxon>Dothideomycetes</taxon>
        <taxon>Pleosporomycetidae</taxon>
        <taxon>Pleosporales</taxon>
        <taxon>Pleosporineae</taxon>
        <taxon>Didymellaceae</taxon>
        <taxon>Ascochyta</taxon>
    </lineage>
</organism>
<accession>A0A8H7JBR9</accession>
<reference evidence="2" key="1">
    <citation type="submission" date="2018-12" db="EMBL/GenBank/DDBJ databases">
        <authorList>
            <person name="Syme R.A."/>
            <person name="Farfan-Caceres L."/>
            <person name="Lichtenzveig J."/>
        </authorList>
    </citation>
    <scope>NUCLEOTIDE SEQUENCE</scope>
    <source>
        <strain evidence="2">Al4</strain>
    </source>
</reference>
<reference evidence="2" key="2">
    <citation type="submission" date="2020-09" db="EMBL/GenBank/DDBJ databases">
        <title>Reference genome assembly for Australian Ascochyta lentis isolate Al4.</title>
        <authorList>
            <person name="Lee R.C."/>
            <person name="Farfan-Caceres L.M."/>
            <person name="Debler J.W."/>
            <person name="Williams A.H."/>
            <person name="Henares B.M."/>
        </authorList>
    </citation>
    <scope>NUCLEOTIDE SEQUENCE</scope>
    <source>
        <strain evidence="2">Al4</strain>
    </source>
</reference>
<dbReference type="AlphaFoldDB" id="A0A8H7JBR9"/>
<evidence type="ECO:0000313" key="2">
    <source>
        <dbReference type="EMBL" id="KAF9699288.1"/>
    </source>
</evidence>
<evidence type="ECO:0000313" key="3">
    <source>
        <dbReference type="Proteomes" id="UP000651452"/>
    </source>
</evidence>
<keyword evidence="3" id="KW-1185">Reference proteome</keyword>
<gene>
    <name evidence="2" type="ORF">EKO04_002758</name>
</gene>